<dbReference type="EMBL" id="CAJJDP010000154">
    <property type="protein sequence ID" value="CAD8211006.1"/>
    <property type="molecule type" value="Genomic_DNA"/>
</dbReference>
<dbReference type="AlphaFoldDB" id="A0A8S1Y941"/>
<sequence length="92" mass="10843">MQGNVNSYSRKMDELTENPQIYTNLEMIKSSIWIGLYGENFKKVGKWFATWKGKIQLGQEGTIHLMEKNKVYGKNLQSIIGMRQKFMREEHI</sequence>
<dbReference type="Proteomes" id="UP000683925">
    <property type="component" value="Unassembled WGS sequence"/>
</dbReference>
<gene>
    <name evidence="1" type="ORF">POCTA_138.1.T1520144</name>
</gene>
<accession>A0A8S1Y941</accession>
<name>A0A8S1Y941_PAROT</name>
<protein>
    <submittedName>
        <fullName evidence="1">Uncharacterized protein</fullName>
    </submittedName>
</protein>
<evidence type="ECO:0000313" key="1">
    <source>
        <dbReference type="EMBL" id="CAD8211006.1"/>
    </source>
</evidence>
<organism evidence="1 2">
    <name type="scientific">Paramecium octaurelia</name>
    <dbReference type="NCBI Taxonomy" id="43137"/>
    <lineage>
        <taxon>Eukaryota</taxon>
        <taxon>Sar</taxon>
        <taxon>Alveolata</taxon>
        <taxon>Ciliophora</taxon>
        <taxon>Intramacronucleata</taxon>
        <taxon>Oligohymenophorea</taxon>
        <taxon>Peniculida</taxon>
        <taxon>Parameciidae</taxon>
        <taxon>Paramecium</taxon>
    </lineage>
</organism>
<evidence type="ECO:0000313" key="2">
    <source>
        <dbReference type="Proteomes" id="UP000683925"/>
    </source>
</evidence>
<proteinExistence type="predicted"/>
<reference evidence="1" key="1">
    <citation type="submission" date="2021-01" db="EMBL/GenBank/DDBJ databases">
        <authorList>
            <consortium name="Genoscope - CEA"/>
            <person name="William W."/>
        </authorList>
    </citation>
    <scope>NUCLEOTIDE SEQUENCE</scope>
</reference>
<keyword evidence="2" id="KW-1185">Reference proteome</keyword>
<comment type="caution">
    <text evidence="1">The sequence shown here is derived from an EMBL/GenBank/DDBJ whole genome shotgun (WGS) entry which is preliminary data.</text>
</comment>